<comment type="caution">
    <text evidence="1">The sequence shown here is derived from an EMBL/GenBank/DDBJ whole genome shotgun (WGS) entry which is preliminary data.</text>
</comment>
<name>A0A0F8Z7G7_9ZZZZ</name>
<dbReference type="EMBL" id="LAZR01052902">
    <property type="protein sequence ID" value="KKK81930.1"/>
    <property type="molecule type" value="Genomic_DNA"/>
</dbReference>
<sequence>MFEPLSREELRQLRIGFHKVQKQKDNWSDYVAKAEQKNTLKQVIELLNQYNQSVWGGFSGDIPPSVWAELQKEVEK</sequence>
<evidence type="ECO:0000313" key="1">
    <source>
        <dbReference type="EMBL" id="KKK81930.1"/>
    </source>
</evidence>
<organism evidence="1">
    <name type="scientific">marine sediment metagenome</name>
    <dbReference type="NCBI Taxonomy" id="412755"/>
    <lineage>
        <taxon>unclassified sequences</taxon>
        <taxon>metagenomes</taxon>
        <taxon>ecological metagenomes</taxon>
    </lineage>
</organism>
<proteinExistence type="predicted"/>
<reference evidence="1" key="1">
    <citation type="journal article" date="2015" name="Nature">
        <title>Complex archaea that bridge the gap between prokaryotes and eukaryotes.</title>
        <authorList>
            <person name="Spang A."/>
            <person name="Saw J.H."/>
            <person name="Jorgensen S.L."/>
            <person name="Zaremba-Niedzwiedzka K."/>
            <person name="Martijn J."/>
            <person name="Lind A.E."/>
            <person name="van Eijk R."/>
            <person name="Schleper C."/>
            <person name="Guy L."/>
            <person name="Ettema T.J."/>
        </authorList>
    </citation>
    <scope>NUCLEOTIDE SEQUENCE</scope>
</reference>
<accession>A0A0F8Z7G7</accession>
<dbReference type="AlphaFoldDB" id="A0A0F8Z7G7"/>
<gene>
    <name evidence="1" type="ORF">LCGC14_2808460</name>
</gene>
<protein>
    <submittedName>
        <fullName evidence="1">Uncharacterized protein</fullName>
    </submittedName>
</protein>